<organism evidence="1 2">
    <name type="scientific">Brevibacillus choshinensis</name>
    <dbReference type="NCBI Taxonomy" id="54911"/>
    <lineage>
        <taxon>Bacteria</taxon>
        <taxon>Bacillati</taxon>
        <taxon>Bacillota</taxon>
        <taxon>Bacilli</taxon>
        <taxon>Bacillales</taxon>
        <taxon>Paenibacillaceae</taxon>
        <taxon>Brevibacillus</taxon>
    </lineage>
</organism>
<reference evidence="1 2" key="1">
    <citation type="submission" date="2021-01" db="EMBL/GenBank/DDBJ databases">
        <title>Identification of strong promoters based on the transcriptome of Brevibacillus choshinensis.</title>
        <authorList>
            <person name="Yao D."/>
            <person name="Zhang K."/>
            <person name="Wu J."/>
        </authorList>
    </citation>
    <scope>NUCLEOTIDE SEQUENCE [LARGE SCALE GENOMIC DNA]</scope>
    <source>
        <strain evidence="1 2">HPD31-SP3</strain>
    </source>
</reference>
<accession>A0ABX7FLL4</accession>
<sequence>MSRKRWSVYELQVCAAALTFFVAGCVPSARYAESGEAPILADIGATRQHLLITNNNSFVWRQVTFTVNGTYQYQMDVVPRGSTSITLSSFVDDFGRAFTSTAAGLRHVDIDVAGSSSGTGGSYQW</sequence>
<dbReference type="PROSITE" id="PS51257">
    <property type="entry name" value="PROKAR_LIPOPROTEIN"/>
    <property type="match status" value="1"/>
</dbReference>
<evidence type="ECO:0000313" key="1">
    <source>
        <dbReference type="EMBL" id="QRG66537.1"/>
    </source>
</evidence>
<dbReference type="Proteomes" id="UP000596248">
    <property type="component" value="Chromosome"/>
</dbReference>
<dbReference type="EMBL" id="CP069127">
    <property type="protein sequence ID" value="QRG66537.1"/>
    <property type="molecule type" value="Genomic_DNA"/>
</dbReference>
<evidence type="ECO:0000313" key="2">
    <source>
        <dbReference type="Proteomes" id="UP000596248"/>
    </source>
</evidence>
<keyword evidence="2" id="KW-1185">Reference proteome</keyword>
<dbReference type="RefSeq" id="WP_203353603.1">
    <property type="nucleotide sequence ID" value="NZ_CP069127.1"/>
</dbReference>
<protein>
    <submittedName>
        <fullName evidence="1">Uncharacterized protein</fullName>
    </submittedName>
</protein>
<gene>
    <name evidence="1" type="ORF">JNE38_23935</name>
</gene>
<proteinExistence type="predicted"/>
<name>A0ABX7FLL4_BRECH</name>